<evidence type="ECO:0000313" key="3">
    <source>
        <dbReference type="EMBL" id="PJO64416.1"/>
    </source>
</evidence>
<dbReference type="AlphaFoldDB" id="A0A069B4D3"/>
<reference evidence="3 5" key="2">
    <citation type="submission" date="2017-11" db="EMBL/GenBank/DDBJ databases">
        <title>Molecular characterization of Burkholderia pseudomallei and closely related isolates from Vietnam.</title>
        <authorList>
            <person name="Ustinov D.V."/>
            <person name="Antonov A.S."/>
            <person name="Avdusheva E.F."/>
            <person name="Shpak I.M."/>
            <person name="Zakharova I.B."/>
            <person name="Thi L.A."/>
            <person name="Teteryatnikova N."/>
            <person name="Lopasteyskaya Y.A."/>
            <person name="Kuzyutina J.A."/>
            <person name="Ngo T.N."/>
            <person name="Victorov D.V."/>
        </authorList>
    </citation>
    <scope>NUCLEOTIDE SEQUENCE [LARGE SCALE GENOMIC DNA]</scope>
    <source>
        <strain evidence="3 5">V1512</strain>
    </source>
</reference>
<gene>
    <name evidence="3" type="ORF">CWD88_20490</name>
    <name evidence="2" type="ORF">Y036_2507</name>
</gene>
<feature type="domain" description="CinA C-terminal" evidence="1">
    <location>
        <begin position="9"/>
        <end position="160"/>
    </location>
</feature>
<evidence type="ECO:0000313" key="2">
    <source>
        <dbReference type="EMBL" id="KGX07857.1"/>
    </source>
</evidence>
<dbReference type="OrthoDB" id="9801454at2"/>
<dbReference type="KEGG" id="but:X994_3190"/>
<dbReference type="InterPro" id="IPR008136">
    <property type="entry name" value="CinA_C"/>
</dbReference>
<dbReference type="GeneID" id="93061560"/>
<dbReference type="NCBIfam" id="TIGR00199">
    <property type="entry name" value="PncC_domain"/>
    <property type="match status" value="1"/>
</dbReference>
<dbReference type="Proteomes" id="UP000231878">
    <property type="component" value="Unassembled WGS sequence"/>
</dbReference>
<dbReference type="RefSeq" id="WP_004194139.1">
    <property type="nucleotide sequence ID" value="NZ_AP028071.1"/>
</dbReference>
<dbReference type="OMA" id="CFGWSNR"/>
<evidence type="ECO:0000313" key="5">
    <source>
        <dbReference type="Proteomes" id="UP000231878"/>
    </source>
</evidence>
<proteinExistence type="predicted"/>
<dbReference type="EMBL" id="PHRB01000021">
    <property type="protein sequence ID" value="PJO64416.1"/>
    <property type="molecule type" value="Genomic_DNA"/>
</dbReference>
<comment type="caution">
    <text evidence="2">The sequence shown here is derived from an EMBL/GenBank/DDBJ whole genome shotgun (WGS) entry which is preliminary data.</text>
</comment>
<dbReference type="Proteomes" id="UP000030475">
    <property type="component" value="Unassembled WGS sequence"/>
</dbReference>
<organism evidence="2 4">
    <name type="scientific">Burkholderia pseudomallei</name>
    <name type="common">Pseudomonas pseudomallei</name>
    <dbReference type="NCBI Taxonomy" id="28450"/>
    <lineage>
        <taxon>Bacteria</taxon>
        <taxon>Pseudomonadati</taxon>
        <taxon>Pseudomonadota</taxon>
        <taxon>Betaproteobacteria</taxon>
        <taxon>Burkholderiales</taxon>
        <taxon>Burkholderiaceae</taxon>
        <taxon>Burkholderia</taxon>
        <taxon>pseudomallei group</taxon>
    </lineage>
</organism>
<dbReference type="EMBL" id="JQIM01000010">
    <property type="protein sequence ID" value="KGX07857.1"/>
    <property type="molecule type" value="Genomic_DNA"/>
</dbReference>
<dbReference type="SUPFAM" id="SSF142433">
    <property type="entry name" value="CinA-like"/>
    <property type="match status" value="1"/>
</dbReference>
<protein>
    <submittedName>
        <fullName evidence="2">Amidohydrolase, PncC family domain protein</fullName>
    </submittedName>
    <submittedName>
        <fullName evidence="3">CinA family protein</fullName>
    </submittedName>
</protein>
<reference evidence="2 4" key="1">
    <citation type="submission" date="2014-08" db="EMBL/GenBank/DDBJ databases">
        <authorList>
            <person name="Bunnell A."/>
            <person name="Chain P.S."/>
            <person name="Chertkov O."/>
            <person name="Currie B.J."/>
            <person name="Daligault H.E."/>
            <person name="Davenport K.W."/>
            <person name="Davis C."/>
            <person name="Gleasner C.D."/>
            <person name="Johnson S.L."/>
            <person name="Kaestli M."/>
            <person name="Koren S."/>
            <person name="Kunde Y.A."/>
            <person name="Mayo M."/>
            <person name="McMurry K.K."/>
            <person name="Price E.P."/>
            <person name="Reitenga K.G."/>
            <person name="Robison R."/>
            <person name="Rosovitz M.J."/>
            <person name="Sarovich D.S."/>
            <person name="Teshima H."/>
        </authorList>
    </citation>
    <scope>NUCLEOTIDE SEQUENCE [LARGE SCALE GENOMIC DNA]</scope>
    <source>
        <strain evidence="2 4">MSHR44</strain>
    </source>
</reference>
<name>A0A069B4D3_BURPE</name>
<dbReference type="Pfam" id="PF02464">
    <property type="entry name" value="CinA"/>
    <property type="match status" value="1"/>
</dbReference>
<dbReference type="Gene3D" id="3.90.950.20">
    <property type="entry name" value="CinA-like"/>
    <property type="match status" value="1"/>
</dbReference>
<dbReference type="eggNOG" id="COG1546">
    <property type="taxonomic scope" value="Bacteria"/>
</dbReference>
<dbReference type="InterPro" id="IPR036653">
    <property type="entry name" value="CinA-like_C"/>
</dbReference>
<evidence type="ECO:0000259" key="1">
    <source>
        <dbReference type="Pfam" id="PF02464"/>
    </source>
</evidence>
<sequence>MPTDSVVHQLAIRVGNKLRDEHLTLVTAESCTGGMIATAITDISGSSGWFERGFVTYSNAAKIEMIGVPADLIDKHGAVSEPVARAMVEGALRNSRAQVALAVTGIAGPGGGSEHKPVGTVSFGWSNRLHTSVETLVFKGDREQIRVQAAAHALRGLVKLIDEQER</sequence>
<evidence type="ECO:0000313" key="4">
    <source>
        <dbReference type="Proteomes" id="UP000030475"/>
    </source>
</evidence>
<accession>A0A069B4D3</accession>